<dbReference type="Gene3D" id="2.40.30.20">
    <property type="match status" value="2"/>
</dbReference>
<evidence type="ECO:0000256" key="2">
    <source>
        <dbReference type="ARBA" id="ARBA00002803"/>
    </source>
</evidence>
<dbReference type="NCBIfam" id="NF006767">
    <property type="entry name" value="PRK09289.1"/>
    <property type="match status" value="1"/>
</dbReference>
<dbReference type="SUPFAM" id="SSF63380">
    <property type="entry name" value="Riboflavin synthase domain-like"/>
    <property type="match status" value="2"/>
</dbReference>
<dbReference type="NCBIfam" id="NF009566">
    <property type="entry name" value="PRK13020.1"/>
    <property type="match status" value="1"/>
</dbReference>
<evidence type="ECO:0000256" key="3">
    <source>
        <dbReference type="ARBA" id="ARBA00004887"/>
    </source>
</evidence>
<gene>
    <name evidence="13" type="ORF">C1880_02750</name>
</gene>
<evidence type="ECO:0000256" key="9">
    <source>
        <dbReference type="ARBA" id="ARBA00022737"/>
    </source>
</evidence>
<evidence type="ECO:0000313" key="14">
    <source>
        <dbReference type="Proteomes" id="UP000253792"/>
    </source>
</evidence>
<evidence type="ECO:0000256" key="8">
    <source>
        <dbReference type="ARBA" id="ARBA00022679"/>
    </source>
</evidence>
<dbReference type="CDD" id="cd00402">
    <property type="entry name" value="Riboflavin_synthase_like"/>
    <property type="match status" value="1"/>
</dbReference>
<comment type="subunit">
    <text evidence="4">Homotrimer.</text>
</comment>
<evidence type="ECO:0000256" key="4">
    <source>
        <dbReference type="ARBA" id="ARBA00011233"/>
    </source>
</evidence>
<sequence length="226" mass="23671">MFTGIVEETGRVTSVPAPGRAGRLAIKASRVLEGTRIGDSIAVNGVCLTATELLPDGFAADVMPQTLSHSNLGALRAGSPVNLERAMAADGRFGGHIVSGHIDGTGTVRRVRRDQNAVRFTIGAPAGIMALIVAQGSIAVDGISLTVADLYDDAFEVSVIPHTAAETTLGSHRPGSTVNLENDVVGKYVQRLLYNKNRNTETPDAERANKPASPPLTLEYLAANGF</sequence>
<keyword evidence="14" id="KW-1185">Reference proteome</keyword>
<dbReference type="FunFam" id="2.40.30.20:FF:000003">
    <property type="entry name" value="Riboflavin synthase, alpha subunit"/>
    <property type="match status" value="1"/>
</dbReference>
<feature type="domain" description="Lumazine-binding" evidence="12">
    <location>
        <begin position="1"/>
        <end position="96"/>
    </location>
</feature>
<dbReference type="InterPro" id="IPR023366">
    <property type="entry name" value="ATP_synth_asu-like_sf"/>
</dbReference>
<comment type="pathway">
    <text evidence="3">Cofactor biosynthesis; riboflavin biosynthesis; riboflavin from 2-hydroxy-3-oxobutyl phosphate and 5-amino-6-(D-ribitylamino)uracil: step 2/2.</text>
</comment>
<comment type="caution">
    <text evidence="13">The sequence shown here is derived from an EMBL/GenBank/DDBJ whole genome shotgun (WGS) entry which is preliminary data.</text>
</comment>
<proteinExistence type="predicted"/>
<dbReference type="InterPro" id="IPR026017">
    <property type="entry name" value="Lumazine-bd_dom"/>
</dbReference>
<evidence type="ECO:0000259" key="12">
    <source>
        <dbReference type="PROSITE" id="PS51177"/>
    </source>
</evidence>
<feature type="domain" description="Lumazine-binding" evidence="12">
    <location>
        <begin position="97"/>
        <end position="193"/>
    </location>
</feature>
<dbReference type="STRING" id="1034345.GCA_000236865_00997"/>
<keyword evidence="9" id="KW-0677">Repeat</keyword>
<evidence type="ECO:0000256" key="10">
    <source>
        <dbReference type="NCBIfam" id="TIGR00187"/>
    </source>
</evidence>
<evidence type="ECO:0000256" key="5">
    <source>
        <dbReference type="ARBA" id="ARBA00012827"/>
    </source>
</evidence>
<comment type="catalytic activity">
    <reaction evidence="1">
        <text>2 6,7-dimethyl-8-(1-D-ribityl)lumazine + H(+) = 5-amino-6-(D-ribitylamino)uracil + riboflavin</text>
        <dbReference type="Rhea" id="RHEA:20772"/>
        <dbReference type="ChEBI" id="CHEBI:15378"/>
        <dbReference type="ChEBI" id="CHEBI:15934"/>
        <dbReference type="ChEBI" id="CHEBI:57986"/>
        <dbReference type="ChEBI" id="CHEBI:58201"/>
        <dbReference type="EC" id="2.5.1.9"/>
    </reaction>
</comment>
<dbReference type="AlphaFoldDB" id="A0A369LAP2"/>
<evidence type="ECO:0000313" key="13">
    <source>
        <dbReference type="EMBL" id="RDB56701.1"/>
    </source>
</evidence>
<reference evidence="13 14" key="1">
    <citation type="journal article" date="2018" name="Elife">
        <title>Discovery and characterization of a prevalent human gut bacterial enzyme sufficient for the inactivation of a family of plant toxins.</title>
        <authorList>
            <person name="Koppel N."/>
            <person name="Bisanz J.E."/>
            <person name="Pandelia M.E."/>
            <person name="Turnbaugh P.J."/>
            <person name="Balskus E.P."/>
        </authorList>
    </citation>
    <scope>NUCLEOTIDE SEQUENCE [LARGE SCALE GENOMIC DNA]</scope>
    <source>
        <strain evidence="14">anaerobia AP69FAA</strain>
    </source>
</reference>
<feature type="repeat" description="Lumazine-binding" evidence="11">
    <location>
        <begin position="97"/>
        <end position="193"/>
    </location>
</feature>
<keyword evidence="8 13" id="KW-0808">Transferase</keyword>
<dbReference type="RefSeq" id="WP_114620202.1">
    <property type="nucleotide sequence ID" value="NZ_PPTP01000002.1"/>
</dbReference>
<dbReference type="InterPro" id="IPR001783">
    <property type="entry name" value="Lumazine-bd"/>
</dbReference>
<dbReference type="FunFam" id="2.40.30.20:FF:000004">
    <property type="entry name" value="Riboflavin synthase, alpha subunit"/>
    <property type="match status" value="1"/>
</dbReference>
<dbReference type="PANTHER" id="PTHR21098:SF12">
    <property type="entry name" value="RIBOFLAVIN SYNTHASE"/>
    <property type="match status" value="1"/>
</dbReference>
<evidence type="ECO:0000256" key="11">
    <source>
        <dbReference type="PROSITE-ProRule" id="PRU00524"/>
    </source>
</evidence>
<dbReference type="PANTHER" id="PTHR21098">
    <property type="entry name" value="RIBOFLAVIN SYNTHASE ALPHA CHAIN"/>
    <property type="match status" value="1"/>
</dbReference>
<evidence type="ECO:0000256" key="1">
    <source>
        <dbReference type="ARBA" id="ARBA00000968"/>
    </source>
</evidence>
<dbReference type="EC" id="2.5.1.9" evidence="5 10"/>
<name>A0A369LAP2_9ACTN</name>
<dbReference type="PIRSF" id="PIRSF000498">
    <property type="entry name" value="Riboflavin_syn_A"/>
    <property type="match status" value="1"/>
</dbReference>
<dbReference type="GO" id="GO:0004746">
    <property type="term" value="F:riboflavin synthase activity"/>
    <property type="evidence" value="ECO:0007669"/>
    <property type="project" value="UniProtKB-UniRule"/>
</dbReference>
<dbReference type="GO" id="GO:0009231">
    <property type="term" value="P:riboflavin biosynthetic process"/>
    <property type="evidence" value="ECO:0007669"/>
    <property type="project" value="UniProtKB-KW"/>
</dbReference>
<evidence type="ECO:0000256" key="7">
    <source>
        <dbReference type="ARBA" id="ARBA00022619"/>
    </source>
</evidence>
<dbReference type="InterPro" id="IPR017938">
    <property type="entry name" value="Riboflavin_synthase-like_b-brl"/>
</dbReference>
<accession>A0A369LAP2</accession>
<organism evidence="13 14">
    <name type="scientific">Senegalimassilia anaerobia</name>
    <dbReference type="NCBI Taxonomy" id="1473216"/>
    <lineage>
        <taxon>Bacteria</taxon>
        <taxon>Bacillati</taxon>
        <taxon>Actinomycetota</taxon>
        <taxon>Coriobacteriia</taxon>
        <taxon>Coriobacteriales</taxon>
        <taxon>Coriobacteriaceae</taxon>
        <taxon>Senegalimassilia</taxon>
    </lineage>
</organism>
<dbReference type="PROSITE" id="PS51177">
    <property type="entry name" value="LUMAZINE_BIND"/>
    <property type="match status" value="2"/>
</dbReference>
<protein>
    <recommendedName>
        <fullName evidence="6 10">Riboflavin synthase</fullName>
        <ecNumber evidence="5 10">2.5.1.9</ecNumber>
    </recommendedName>
</protein>
<dbReference type="NCBIfam" id="TIGR00187">
    <property type="entry name" value="ribE"/>
    <property type="match status" value="1"/>
</dbReference>
<evidence type="ECO:0000256" key="6">
    <source>
        <dbReference type="ARBA" id="ARBA00013950"/>
    </source>
</evidence>
<dbReference type="Pfam" id="PF00677">
    <property type="entry name" value="Lum_binding"/>
    <property type="match status" value="2"/>
</dbReference>
<dbReference type="OrthoDB" id="9788537at2"/>
<dbReference type="EMBL" id="PPTP01000002">
    <property type="protein sequence ID" value="RDB56701.1"/>
    <property type="molecule type" value="Genomic_DNA"/>
</dbReference>
<comment type="function">
    <text evidence="2">Catalyzes the dismutation of two molecules of 6,7-dimethyl-8-ribityllumazine, resulting in the formation of riboflavin and 5-amino-6-(D-ribitylamino)uracil.</text>
</comment>
<dbReference type="Proteomes" id="UP000253792">
    <property type="component" value="Unassembled WGS sequence"/>
</dbReference>
<keyword evidence="7" id="KW-0686">Riboflavin biosynthesis</keyword>
<feature type="repeat" description="Lumazine-binding" evidence="11">
    <location>
        <begin position="1"/>
        <end position="96"/>
    </location>
</feature>